<dbReference type="STRING" id="28173.VIBNI_A1524"/>
<feature type="region of interest" description="Disordered" evidence="5">
    <location>
        <begin position="1"/>
        <end position="22"/>
    </location>
</feature>
<dbReference type="SUPFAM" id="SSF81301">
    <property type="entry name" value="Nucleotidyltransferase"/>
    <property type="match status" value="1"/>
</dbReference>
<reference evidence="7 8" key="1">
    <citation type="journal article" date="2013" name="ISME J.">
        <title>Comparative genomics of pathogenic lineages of Vibrio nigripulchritudo identifies virulence-associated traits.</title>
        <authorList>
            <person name="Goudenege D."/>
            <person name="Labreuche Y."/>
            <person name="Krin E."/>
            <person name="Ansquer D."/>
            <person name="Mangenot S."/>
            <person name="Calteau A."/>
            <person name="Medigue C."/>
            <person name="Mazel D."/>
            <person name="Polz M.F."/>
            <person name="Le Roux F."/>
        </authorList>
    </citation>
    <scope>NUCLEOTIDE SEQUENCE [LARGE SCALE GENOMIC DNA]</scope>
    <source>
        <strain evidence="8">SnF1</strain>
    </source>
</reference>
<dbReference type="PATRIC" id="fig|1260221.3.peg.1460"/>
<evidence type="ECO:0000313" key="8">
    <source>
        <dbReference type="Proteomes" id="UP000016895"/>
    </source>
</evidence>
<evidence type="ECO:0000259" key="6">
    <source>
        <dbReference type="Pfam" id="PF26305"/>
    </source>
</evidence>
<dbReference type="KEGG" id="vni:VIBNI_A1524"/>
<evidence type="ECO:0000256" key="5">
    <source>
        <dbReference type="SAM" id="MobiDB-lite"/>
    </source>
</evidence>
<dbReference type="GO" id="GO:0051607">
    <property type="term" value="P:defense response to virus"/>
    <property type="evidence" value="ECO:0007669"/>
    <property type="project" value="UniProtKB-KW"/>
</dbReference>
<dbReference type="AlphaFoldDB" id="U4K4Y1"/>
<gene>
    <name evidence="7" type="ORF">VIBNI_A1524</name>
</gene>
<name>U4K4Y1_9VIBR</name>
<dbReference type="Proteomes" id="UP000016895">
    <property type="component" value="Chromosome 1"/>
</dbReference>
<keyword evidence="4" id="KW-0051">Antiviral defense</keyword>
<dbReference type="InterPro" id="IPR006116">
    <property type="entry name" value="NT_2-5OAS_ClassI-CCAase"/>
</dbReference>
<evidence type="ECO:0000256" key="3">
    <source>
        <dbReference type="ARBA" id="ARBA00022741"/>
    </source>
</evidence>
<sequence length="299" mass="34639">MSRDWESVFATWSQGPSKTEQERAENAERQIRQAIQASDKLKNRNIRVFTQGSYRNRVNVRQDSDVDVGVLCFDTYFPEYPDDNVKMELAKSFVPATYEYATFKSELEEALVARFGRAAVTRGSKAFDIKANTYRVESDVAAFFEHRRYVTANYHHSGVEMIPDDLDPPRVKNWPEQHYQNGVSKNDATSRRYKRVVRVLKKLSNEMASNGIQSAKDAPSFLIECLVFNASNSCFEYQSFKPMVRHVLAELFNNTLSYEKCSEWGEVNELKYLFRGSQPWTRASAHQFISDAWDYIGYE</sequence>
<dbReference type="InterPro" id="IPR043519">
    <property type="entry name" value="NT_sf"/>
</dbReference>
<keyword evidence="3" id="KW-0547">Nucleotide-binding</keyword>
<evidence type="ECO:0000313" key="7">
    <source>
        <dbReference type="EMBL" id="CCO57646.1"/>
    </source>
</evidence>
<dbReference type="OrthoDB" id="8264173at2"/>
<organism evidence="7 8">
    <name type="scientific">Vibrio nigripulchritudo</name>
    <dbReference type="NCBI Taxonomy" id="28173"/>
    <lineage>
        <taxon>Bacteria</taxon>
        <taxon>Pseudomonadati</taxon>
        <taxon>Pseudomonadota</taxon>
        <taxon>Gammaproteobacteria</taxon>
        <taxon>Vibrionales</taxon>
        <taxon>Vibrionaceae</taxon>
        <taxon>Vibrio</taxon>
    </lineage>
</organism>
<accession>U4K4Y1</accession>
<proteinExistence type="predicted"/>
<keyword evidence="1" id="KW-0808">Transferase</keyword>
<evidence type="ECO:0000256" key="4">
    <source>
        <dbReference type="ARBA" id="ARBA00023118"/>
    </source>
</evidence>
<dbReference type="InterPro" id="IPR058909">
    <property type="entry name" value="CD_NTase_C"/>
</dbReference>
<keyword evidence="8" id="KW-1185">Reference proteome</keyword>
<evidence type="ECO:0000256" key="2">
    <source>
        <dbReference type="ARBA" id="ARBA00022695"/>
    </source>
</evidence>
<evidence type="ECO:0000256" key="1">
    <source>
        <dbReference type="ARBA" id="ARBA00022679"/>
    </source>
</evidence>
<feature type="domain" description="cGAS/DncV-like nucleotidyltransferase C-terminal helical" evidence="6">
    <location>
        <begin position="180"/>
        <end position="296"/>
    </location>
</feature>
<dbReference type="CDD" id="cd05400">
    <property type="entry name" value="NT_2-5OAS_ClassI-CCAase"/>
    <property type="match status" value="1"/>
</dbReference>
<dbReference type="GO" id="GO:0016779">
    <property type="term" value="F:nucleotidyltransferase activity"/>
    <property type="evidence" value="ECO:0007669"/>
    <property type="project" value="InterPro"/>
</dbReference>
<dbReference type="RefSeq" id="WP_022550557.1">
    <property type="nucleotide sequence ID" value="NC_022528.1"/>
</dbReference>
<dbReference type="EMBL" id="FO203526">
    <property type="protein sequence ID" value="CCO57646.1"/>
    <property type="molecule type" value="Genomic_DNA"/>
</dbReference>
<keyword evidence="2" id="KW-0548">Nucleotidyltransferase</keyword>
<dbReference type="Pfam" id="PF26305">
    <property type="entry name" value="CD_NTase_C"/>
    <property type="match status" value="1"/>
</dbReference>
<protein>
    <recommendedName>
        <fullName evidence="6">cGAS/DncV-like nucleotidyltransferase C-terminal helical domain-containing protein</fullName>
    </recommendedName>
</protein>